<protein>
    <submittedName>
        <fullName evidence="2">Uncharacterized protein</fullName>
    </submittedName>
</protein>
<evidence type="ECO:0000256" key="1">
    <source>
        <dbReference type="SAM" id="MobiDB-lite"/>
    </source>
</evidence>
<reference evidence="2 3" key="1">
    <citation type="submission" date="2018-05" db="EMBL/GenBank/DDBJ databases">
        <title>Genomic Encyclopedia of Type Strains, Phase IV (KMG-IV): sequencing the most valuable type-strain genomes for metagenomic binning, comparative biology and taxonomic classification.</title>
        <authorList>
            <person name="Goeker M."/>
        </authorList>
    </citation>
    <scope>NUCLEOTIDE SEQUENCE [LARGE SCALE GENOMIC DNA]</scope>
    <source>
        <strain evidence="2 3">DSM 25350</strain>
    </source>
</reference>
<feature type="region of interest" description="Disordered" evidence="1">
    <location>
        <begin position="42"/>
        <end position="77"/>
    </location>
</feature>
<sequence>MTKRFIAGASCPACQKMDTIVMYLEQGSKVFECVECGHKELLSDGPNQSSEASKTKPAATKTPDKDTMIQWISIDEQ</sequence>
<gene>
    <name evidence="2" type="ORF">C8D97_113116</name>
</gene>
<evidence type="ECO:0000313" key="3">
    <source>
        <dbReference type="Proteomes" id="UP000245790"/>
    </source>
</evidence>
<dbReference type="Proteomes" id="UP000245790">
    <property type="component" value="Unassembled WGS sequence"/>
</dbReference>
<comment type="caution">
    <text evidence="2">The sequence shown here is derived from an EMBL/GenBank/DDBJ whole genome shotgun (WGS) entry which is preliminary data.</text>
</comment>
<dbReference type="RefSeq" id="WP_210204974.1">
    <property type="nucleotide sequence ID" value="NZ_QGGU01000013.1"/>
</dbReference>
<evidence type="ECO:0000313" key="2">
    <source>
        <dbReference type="EMBL" id="PWK46431.1"/>
    </source>
</evidence>
<dbReference type="InterPro" id="IPR012658">
    <property type="entry name" value="YheV"/>
</dbReference>
<dbReference type="NCBIfam" id="TIGR02443">
    <property type="entry name" value="YheV family putative zinc ribbon protein"/>
    <property type="match status" value="1"/>
</dbReference>
<organism evidence="2 3">
    <name type="scientific">Pleionea mediterranea</name>
    <dbReference type="NCBI Taxonomy" id="523701"/>
    <lineage>
        <taxon>Bacteria</taxon>
        <taxon>Pseudomonadati</taxon>
        <taxon>Pseudomonadota</taxon>
        <taxon>Gammaproteobacteria</taxon>
        <taxon>Oceanospirillales</taxon>
        <taxon>Pleioneaceae</taxon>
        <taxon>Pleionea</taxon>
    </lineage>
</organism>
<dbReference type="Pfam" id="PF09526">
    <property type="entry name" value="DUF2387"/>
    <property type="match status" value="1"/>
</dbReference>
<dbReference type="AlphaFoldDB" id="A0A316FC33"/>
<proteinExistence type="predicted"/>
<accession>A0A316FC33</accession>
<dbReference type="EMBL" id="QGGU01000013">
    <property type="protein sequence ID" value="PWK46431.1"/>
    <property type="molecule type" value="Genomic_DNA"/>
</dbReference>
<name>A0A316FC33_9GAMM</name>
<keyword evidence="3" id="KW-1185">Reference proteome</keyword>